<gene>
    <name evidence="1" type="ORF">GCM10023188_19260</name>
</gene>
<accession>A0ABP8LM91</accession>
<dbReference type="EMBL" id="BAABHC010000010">
    <property type="protein sequence ID" value="GAA4431577.1"/>
    <property type="molecule type" value="Genomic_DNA"/>
</dbReference>
<evidence type="ECO:0000313" key="1">
    <source>
        <dbReference type="EMBL" id="GAA4431577.1"/>
    </source>
</evidence>
<reference evidence="2" key="1">
    <citation type="journal article" date="2019" name="Int. J. Syst. Evol. Microbiol.">
        <title>The Global Catalogue of Microorganisms (GCM) 10K type strain sequencing project: providing services to taxonomists for standard genome sequencing and annotation.</title>
        <authorList>
            <consortium name="The Broad Institute Genomics Platform"/>
            <consortium name="The Broad Institute Genome Sequencing Center for Infectious Disease"/>
            <person name="Wu L."/>
            <person name="Ma J."/>
        </authorList>
    </citation>
    <scope>NUCLEOTIDE SEQUENCE [LARGE SCALE GENOMIC DNA]</scope>
    <source>
        <strain evidence="2">JCM 17926</strain>
    </source>
</reference>
<proteinExistence type="predicted"/>
<organism evidence="1 2">
    <name type="scientific">Pontibacter saemangeumensis</name>
    <dbReference type="NCBI Taxonomy" id="1084525"/>
    <lineage>
        <taxon>Bacteria</taxon>
        <taxon>Pseudomonadati</taxon>
        <taxon>Bacteroidota</taxon>
        <taxon>Cytophagia</taxon>
        <taxon>Cytophagales</taxon>
        <taxon>Hymenobacteraceae</taxon>
        <taxon>Pontibacter</taxon>
    </lineage>
</organism>
<dbReference type="RefSeq" id="WP_345158634.1">
    <property type="nucleotide sequence ID" value="NZ_BAABHC010000010.1"/>
</dbReference>
<dbReference type="Proteomes" id="UP001500552">
    <property type="component" value="Unassembled WGS sequence"/>
</dbReference>
<evidence type="ECO:0008006" key="3">
    <source>
        <dbReference type="Google" id="ProtNLM"/>
    </source>
</evidence>
<evidence type="ECO:0000313" key="2">
    <source>
        <dbReference type="Proteomes" id="UP001500552"/>
    </source>
</evidence>
<comment type="caution">
    <text evidence="1">The sequence shown here is derived from an EMBL/GenBank/DDBJ whole genome shotgun (WGS) entry which is preliminary data.</text>
</comment>
<sequence>MIIFKNGFIRLDYDPASDILSFAMPSVNDVVMPEMRRCLVTVVEHVRNYDVKRVLLDARETAIGVGQEIYVPVIAEFYGSLATTRLQKVARLVTPGSQRERIIHGIFEGIHFPMEVRPFAEAAPAVEWLQAKP</sequence>
<protein>
    <recommendedName>
        <fullName evidence="3">SpoIIAA-like</fullName>
    </recommendedName>
</protein>
<name>A0ABP8LM91_9BACT</name>
<keyword evidence="2" id="KW-1185">Reference proteome</keyword>